<dbReference type="AlphaFoldDB" id="A0A5J9T1V0"/>
<evidence type="ECO:0000313" key="2">
    <source>
        <dbReference type="EMBL" id="TVU05270.1"/>
    </source>
</evidence>
<dbReference type="PANTHER" id="PTHR27006:SF601">
    <property type="entry name" value="PROTEIN KINASE DOMAIN-CONTAINING PROTEIN"/>
    <property type="match status" value="1"/>
</dbReference>
<organism evidence="2 3">
    <name type="scientific">Eragrostis curvula</name>
    <name type="common">weeping love grass</name>
    <dbReference type="NCBI Taxonomy" id="38414"/>
    <lineage>
        <taxon>Eukaryota</taxon>
        <taxon>Viridiplantae</taxon>
        <taxon>Streptophyta</taxon>
        <taxon>Embryophyta</taxon>
        <taxon>Tracheophyta</taxon>
        <taxon>Spermatophyta</taxon>
        <taxon>Magnoliopsida</taxon>
        <taxon>Liliopsida</taxon>
        <taxon>Poales</taxon>
        <taxon>Poaceae</taxon>
        <taxon>PACMAD clade</taxon>
        <taxon>Chloridoideae</taxon>
        <taxon>Eragrostideae</taxon>
        <taxon>Eragrostidinae</taxon>
        <taxon>Eragrostis</taxon>
    </lineage>
</organism>
<evidence type="ECO:0000256" key="1">
    <source>
        <dbReference type="SAM" id="MobiDB-lite"/>
    </source>
</evidence>
<dbReference type="InterPro" id="IPR011009">
    <property type="entry name" value="Kinase-like_dom_sf"/>
</dbReference>
<protein>
    <recommendedName>
        <fullName evidence="4">S-locus receptor kinase C-terminal domain-containing protein</fullName>
    </recommendedName>
</protein>
<dbReference type="Proteomes" id="UP000324897">
    <property type="component" value="Unassembled WGS sequence"/>
</dbReference>
<comment type="caution">
    <text evidence="2">The sequence shown here is derived from an EMBL/GenBank/DDBJ whole genome shotgun (WGS) entry which is preliminary data.</text>
</comment>
<reference evidence="2 3" key="1">
    <citation type="journal article" date="2019" name="Sci. Rep.">
        <title>A high-quality genome of Eragrostis curvula grass provides insights into Poaceae evolution and supports new strategies to enhance forage quality.</title>
        <authorList>
            <person name="Carballo J."/>
            <person name="Santos B.A.C.M."/>
            <person name="Zappacosta D."/>
            <person name="Garbus I."/>
            <person name="Selva J.P."/>
            <person name="Gallo C.A."/>
            <person name="Diaz A."/>
            <person name="Albertini E."/>
            <person name="Caccamo M."/>
            <person name="Echenique V."/>
        </authorList>
    </citation>
    <scope>NUCLEOTIDE SEQUENCE [LARGE SCALE GENOMIC DNA]</scope>
    <source>
        <strain evidence="3">cv. Victoria</strain>
        <tissue evidence="2">Leaf</tissue>
    </source>
</reference>
<proteinExistence type="predicted"/>
<keyword evidence="3" id="KW-1185">Reference proteome</keyword>
<feature type="non-terminal residue" evidence="2">
    <location>
        <position position="1"/>
    </location>
</feature>
<dbReference type="PANTHER" id="PTHR27006">
    <property type="entry name" value="PROMASTIGOTE SURFACE ANTIGEN PROTEIN PSA"/>
    <property type="match status" value="1"/>
</dbReference>
<feature type="region of interest" description="Disordered" evidence="1">
    <location>
        <begin position="1"/>
        <end position="26"/>
    </location>
</feature>
<sequence length="105" mass="11331">MSLTSASMSSTTSSSHSSTTEGSSAGAAGTLPLAWQLWEDGLWLQFVDASLVTEFHTLEMMRCIIIALLCVQENAADRPTMSDVVAFLSSDRIPLPEPNHPAYLE</sequence>
<evidence type="ECO:0000313" key="3">
    <source>
        <dbReference type="Proteomes" id="UP000324897"/>
    </source>
</evidence>
<dbReference type="SUPFAM" id="SSF56112">
    <property type="entry name" value="Protein kinase-like (PK-like)"/>
    <property type="match status" value="1"/>
</dbReference>
<dbReference type="Gramene" id="TVU05270">
    <property type="protein sequence ID" value="TVU05270"/>
    <property type="gene ID" value="EJB05_48428"/>
</dbReference>
<name>A0A5J9T1V0_9POAL</name>
<dbReference type="OrthoDB" id="687253at2759"/>
<dbReference type="Gene3D" id="1.10.510.10">
    <property type="entry name" value="Transferase(Phosphotransferase) domain 1"/>
    <property type="match status" value="1"/>
</dbReference>
<evidence type="ECO:0008006" key="4">
    <source>
        <dbReference type="Google" id="ProtNLM"/>
    </source>
</evidence>
<gene>
    <name evidence="2" type="ORF">EJB05_48428</name>
</gene>
<dbReference type="EMBL" id="RWGY01000051">
    <property type="protein sequence ID" value="TVU05270.1"/>
    <property type="molecule type" value="Genomic_DNA"/>
</dbReference>
<accession>A0A5J9T1V0</accession>